<comment type="caution">
    <text evidence="3">The sequence shown here is derived from an EMBL/GenBank/DDBJ whole genome shotgun (WGS) entry which is preliminary data.</text>
</comment>
<evidence type="ECO:0000313" key="4">
    <source>
        <dbReference type="Proteomes" id="UP000605846"/>
    </source>
</evidence>
<keyword evidence="2" id="KW-0812">Transmembrane</keyword>
<evidence type="ECO:0000256" key="1">
    <source>
        <dbReference type="SAM" id="MobiDB-lite"/>
    </source>
</evidence>
<dbReference type="AlphaFoldDB" id="A0A8H7BMD4"/>
<organism evidence="3 4">
    <name type="scientific">Apophysomyces ossiformis</name>
    <dbReference type="NCBI Taxonomy" id="679940"/>
    <lineage>
        <taxon>Eukaryota</taxon>
        <taxon>Fungi</taxon>
        <taxon>Fungi incertae sedis</taxon>
        <taxon>Mucoromycota</taxon>
        <taxon>Mucoromycotina</taxon>
        <taxon>Mucoromycetes</taxon>
        <taxon>Mucorales</taxon>
        <taxon>Mucorineae</taxon>
        <taxon>Mucoraceae</taxon>
        <taxon>Apophysomyces</taxon>
    </lineage>
</organism>
<dbReference type="Proteomes" id="UP000605846">
    <property type="component" value="Unassembled WGS sequence"/>
</dbReference>
<gene>
    <name evidence="3" type="ORF">EC973_002642</name>
</gene>
<reference evidence="3" key="1">
    <citation type="submission" date="2020-01" db="EMBL/GenBank/DDBJ databases">
        <title>Genome Sequencing of Three Apophysomyces-Like Fungal Strains Confirms a Novel Fungal Genus in the Mucoromycota with divergent Burkholderia-like Endosymbiotic Bacteria.</title>
        <authorList>
            <person name="Stajich J.E."/>
            <person name="Macias A.M."/>
            <person name="Carter-House D."/>
            <person name="Lovett B."/>
            <person name="Kasson L.R."/>
            <person name="Berry K."/>
            <person name="Grigoriev I."/>
            <person name="Chang Y."/>
            <person name="Spatafora J."/>
            <person name="Kasson M.T."/>
        </authorList>
    </citation>
    <scope>NUCLEOTIDE SEQUENCE</scope>
    <source>
        <strain evidence="3">NRRL A-21654</strain>
    </source>
</reference>
<keyword evidence="2" id="KW-0472">Membrane</keyword>
<feature type="compositionally biased region" description="Polar residues" evidence="1">
    <location>
        <begin position="35"/>
        <end position="54"/>
    </location>
</feature>
<dbReference type="OrthoDB" id="2271567at2759"/>
<accession>A0A8H7BMD4</accession>
<name>A0A8H7BMD4_9FUNG</name>
<feature type="region of interest" description="Disordered" evidence="1">
    <location>
        <begin position="275"/>
        <end position="302"/>
    </location>
</feature>
<feature type="compositionally biased region" description="Low complexity" evidence="1">
    <location>
        <begin position="69"/>
        <end position="78"/>
    </location>
</feature>
<keyword evidence="2" id="KW-1133">Transmembrane helix</keyword>
<feature type="compositionally biased region" description="Polar residues" evidence="1">
    <location>
        <begin position="1"/>
        <end position="12"/>
    </location>
</feature>
<sequence length="538" mass="59379">MVATQSRRPSNISAQRRRSQRRSADKLSIHRQQRRPTQQDIRRPSQLSTISDTPRLSIANRFMSPNYQSSSSPSVASSQHRPTTDSCLSFATQQDTLSIRHERSPSSSLSTSTLLNSVPASTAAASTTTDPAPGRLTIASAFMKSTTSFNPAESTISGTTHRMSSSILDELDLGNHSGFAPSEQLHPLEGVHRASRTSTLLDTPLLSIDLSLSPHTTTIDGRRNVQPWESQETLVQLKKPAYAASDMEEATTTTIDMKMSEDDYYDSTLGDSISDCSTRQGDEENSLNAAKRPRSWTGAGDSNEVEARGCWIGCCFVSCGQRPSRRALERRRERQTKKKSCQRGWVFCTFIGLILIVVTSYMLWPRTPLMRIEGAELTTPPKVTETRQGVMVGNVQFESAWLVNVTVDNRQNHVPTHLVGVQVLAKDALTGLLIGKGEKSDATILPPNAISTIQLPVFVDYQAREASDTTFVNLRKTCMPQQQQTVNHNGTTIVEQPQRESLQLHFWITLHIFGLDWFGYKPTVIATPATGGFACPLA</sequence>
<proteinExistence type="predicted"/>
<evidence type="ECO:0000313" key="3">
    <source>
        <dbReference type="EMBL" id="KAF7722840.1"/>
    </source>
</evidence>
<feature type="transmembrane region" description="Helical" evidence="2">
    <location>
        <begin position="344"/>
        <end position="364"/>
    </location>
</feature>
<dbReference type="EMBL" id="JABAYA010000174">
    <property type="protein sequence ID" value="KAF7722840.1"/>
    <property type="molecule type" value="Genomic_DNA"/>
</dbReference>
<keyword evidence="4" id="KW-1185">Reference proteome</keyword>
<evidence type="ECO:0000256" key="2">
    <source>
        <dbReference type="SAM" id="Phobius"/>
    </source>
</evidence>
<feature type="region of interest" description="Disordered" evidence="1">
    <location>
        <begin position="1"/>
        <end position="85"/>
    </location>
</feature>
<protein>
    <submittedName>
        <fullName evidence="3">Uncharacterized protein</fullName>
    </submittedName>
</protein>